<gene>
    <name evidence="3" type="ORF">PEPS_43080</name>
</gene>
<evidence type="ECO:0000313" key="4">
    <source>
        <dbReference type="Proteomes" id="UP001354989"/>
    </source>
</evidence>
<proteinExistence type="predicted"/>
<name>A0ABN6LFV9_9BACT</name>
<dbReference type="Proteomes" id="UP001354989">
    <property type="component" value="Plasmid pPP5"/>
</dbReference>
<dbReference type="Gene3D" id="2.60.120.430">
    <property type="entry name" value="Galactose-binding lectin"/>
    <property type="match status" value="2"/>
</dbReference>
<keyword evidence="1" id="KW-0732">Signal</keyword>
<dbReference type="InterPro" id="IPR026444">
    <property type="entry name" value="Secre_tail"/>
</dbReference>
<protein>
    <recommendedName>
        <fullName evidence="2">Secretion system C-terminal sorting domain-containing protein</fullName>
    </recommendedName>
</protein>
<feature type="chain" id="PRO_5047279494" description="Secretion system C-terminal sorting domain-containing protein" evidence="1">
    <location>
        <begin position="22"/>
        <end position="828"/>
    </location>
</feature>
<dbReference type="CDD" id="cd11576">
    <property type="entry name" value="GH99_GH71_like_2"/>
    <property type="match status" value="1"/>
</dbReference>
<dbReference type="Pfam" id="PF18962">
    <property type="entry name" value="Por_Secre_tail"/>
    <property type="match status" value="1"/>
</dbReference>
<reference evidence="3 4" key="1">
    <citation type="submission" date="2021-12" db="EMBL/GenBank/DDBJ databases">
        <title>Genome sequencing of bacteria with rrn-lacking chromosome and rrn-plasmid.</title>
        <authorList>
            <person name="Anda M."/>
            <person name="Iwasaki W."/>
        </authorList>
    </citation>
    <scope>NUCLEOTIDE SEQUENCE [LARGE SCALE GENOMIC DNA]</scope>
    <source>
        <strain evidence="3 4">NBRC 101262</strain>
        <plasmid evidence="3 4">pPP5</plasmid>
    </source>
</reference>
<accession>A0ABN6LFV9</accession>
<evidence type="ECO:0000256" key="1">
    <source>
        <dbReference type="SAM" id="SignalP"/>
    </source>
</evidence>
<feature type="signal peptide" evidence="1">
    <location>
        <begin position="1"/>
        <end position="21"/>
    </location>
</feature>
<keyword evidence="3" id="KW-0614">Plasmid</keyword>
<dbReference type="EMBL" id="AP025297">
    <property type="protein sequence ID" value="BDD02028.1"/>
    <property type="molecule type" value="Genomic_DNA"/>
</dbReference>
<evidence type="ECO:0000313" key="3">
    <source>
        <dbReference type="EMBL" id="BDD02028.1"/>
    </source>
</evidence>
<sequence length="828" mass="94364">MNSKVMIKLMLFVFLSNTALGQNDLTKNMMMGYQGWFLCEGDGSSPNEWRHWSHRLEKPNGGNLYVDMWPDMSEYTTTYSTNLTLGGENAKVFSSHDYSTTKLHFEWMRDYNVNGVYLQRFLSEVKDGRFFNVRNDILSNVIQASKETNRKFALMYDITDCDNADIYERMVADWNHVKNNYNPFGQSSYAKQENKPVIAIWGFGFDDGHHEFTNQKIADLIDFFKAEGCYVVGGVHGDWLTGQGIASNHDDWGWVYEKLNMITPWSVGSYGSNRDVDVWQAKIIADQNWCHANNRNIEYMPVIWPGFSWSNRYPGKKLNQIPRHGGDFYWHQAYKAIEANVDFLYTAMFDELDEATAMFKMVSTKEQLPDEAENILITLNQDNEEIFYPSDWYLQLADQVQLMLDGSTGLKSTIPISPNVSSPFLSDCDQLGNWTSSGQLKINTNDKKQGSASLEFSGSATDEFRQAFNTGYSSGIQANNAQLRFWYYVNDVDQLLSDGQIEIGSARKADQNEYSWSFSNLSLKNGWNDIRLDISDASTTNGSADLNNINWFRIYANKKGNIISRIDAIQIVNKNSQASVLDPCDVISGWETSPNSIMHINAVDQREGQGCLQFDGVGTNEFSKAWSNPVNAAVTVQTGYLKFWYYINDVSKITGDNQIEIGSAGKADTKEFHWHLTDLNLINGWNKVILPLATAKVTNGEPDLTNINWFRIYTQKSGVVKTIIDHIRFDSNPSADNFRRLAPTNESDIKVYPNPVTDNHIAIEIPFNNKEEHAYVRIFDINGNEVFHQVLSDDFIGVVDIGHLSRPSIYFLIVEYGGKTFNRRILMR</sequence>
<keyword evidence="4" id="KW-1185">Reference proteome</keyword>
<organism evidence="3 4">
    <name type="scientific">Persicobacter psychrovividus</name>
    <dbReference type="NCBI Taxonomy" id="387638"/>
    <lineage>
        <taxon>Bacteria</taxon>
        <taxon>Pseudomonadati</taxon>
        <taxon>Bacteroidota</taxon>
        <taxon>Cytophagia</taxon>
        <taxon>Cytophagales</taxon>
        <taxon>Persicobacteraceae</taxon>
        <taxon>Persicobacter</taxon>
    </lineage>
</organism>
<geneLocation type="plasmid" evidence="3 4">
    <name>pPP5</name>
</geneLocation>
<feature type="domain" description="Secretion system C-terminal sorting" evidence="2">
    <location>
        <begin position="751"/>
        <end position="824"/>
    </location>
</feature>
<dbReference type="Gene3D" id="3.20.20.80">
    <property type="entry name" value="Glycosidases"/>
    <property type="match status" value="1"/>
</dbReference>
<dbReference type="NCBIfam" id="TIGR04183">
    <property type="entry name" value="Por_Secre_tail"/>
    <property type="match status" value="1"/>
</dbReference>
<evidence type="ECO:0000259" key="2">
    <source>
        <dbReference type="Pfam" id="PF18962"/>
    </source>
</evidence>